<evidence type="ECO:0000313" key="6">
    <source>
        <dbReference type="EMBL" id="UUX33628.1"/>
    </source>
</evidence>
<dbReference type="CDD" id="cd04301">
    <property type="entry name" value="NAT_SF"/>
    <property type="match status" value="1"/>
</dbReference>
<evidence type="ECO:0000256" key="3">
    <source>
        <dbReference type="ARBA" id="ARBA00022679"/>
    </source>
</evidence>
<dbReference type="InterPro" id="IPR000182">
    <property type="entry name" value="GNAT_dom"/>
</dbReference>
<gene>
    <name evidence="6" type="primary">rimI</name>
    <name evidence="6" type="ORF">NRE15_12080</name>
</gene>
<dbReference type="Proteomes" id="UP001315967">
    <property type="component" value="Chromosome"/>
</dbReference>
<evidence type="ECO:0000256" key="1">
    <source>
        <dbReference type="ARBA" id="ARBA00005395"/>
    </source>
</evidence>
<dbReference type="Pfam" id="PF00583">
    <property type="entry name" value="Acetyltransf_1"/>
    <property type="match status" value="1"/>
</dbReference>
<dbReference type="InterPro" id="IPR050680">
    <property type="entry name" value="YpeA/RimI_acetyltransf"/>
</dbReference>
<dbReference type="GO" id="GO:0008999">
    <property type="term" value="F:protein-N-terminal-alanine acetyltransferase activity"/>
    <property type="evidence" value="ECO:0007669"/>
    <property type="project" value="UniProtKB-EC"/>
</dbReference>
<keyword evidence="4 6" id="KW-0012">Acyltransferase</keyword>
<keyword evidence="2" id="KW-0963">Cytoplasm</keyword>
<sequence>MKTILNTIRKHAWFEPIANWLKYTLNGQEVEHIMMQKLKPFIDSHQPLKLEENEAVVHMTDNVTFSLKDSFKQHIKQQHRTIRLRLGSKHDVEQIFNLELKGYSGYQAWAEEDFFNDLETNPYAVYILLEDQTDKFAPTLIGMVTGRARQTGSHISHLIIHPDYQDFGLGSYLLDVWIKGMDVLDIKTITLEVRESNHVAQHLYKKQGFVVTSSKANYYRSNNETALNMRREVGE</sequence>
<feature type="domain" description="N-acetyltransferase" evidence="5">
    <location>
        <begin position="82"/>
        <end position="234"/>
    </location>
</feature>
<organism evidence="6 7">
    <name type="scientific">Fundicoccus culcitae</name>
    <dbReference type="NCBI Taxonomy" id="2969821"/>
    <lineage>
        <taxon>Bacteria</taxon>
        <taxon>Bacillati</taxon>
        <taxon>Bacillota</taxon>
        <taxon>Bacilli</taxon>
        <taxon>Lactobacillales</taxon>
        <taxon>Aerococcaceae</taxon>
        <taxon>Fundicoccus</taxon>
    </lineage>
</organism>
<dbReference type="NCBIfam" id="TIGR01575">
    <property type="entry name" value="rimI"/>
    <property type="match status" value="1"/>
</dbReference>
<keyword evidence="6" id="KW-0689">Ribosomal protein</keyword>
<evidence type="ECO:0000256" key="4">
    <source>
        <dbReference type="ARBA" id="ARBA00023315"/>
    </source>
</evidence>
<dbReference type="GO" id="GO:0005840">
    <property type="term" value="C:ribosome"/>
    <property type="evidence" value="ECO:0007669"/>
    <property type="project" value="UniProtKB-KW"/>
</dbReference>
<dbReference type="PROSITE" id="PS51186">
    <property type="entry name" value="GNAT"/>
    <property type="match status" value="1"/>
</dbReference>
<keyword evidence="3 6" id="KW-0808">Transferase</keyword>
<evidence type="ECO:0000259" key="5">
    <source>
        <dbReference type="PROSITE" id="PS51186"/>
    </source>
</evidence>
<dbReference type="EC" id="2.3.1.266" evidence="6"/>
<reference evidence="6 7" key="1">
    <citation type="submission" date="2022-08" db="EMBL/GenBank/DDBJ databases">
        <title>Aerococcaceae sp. nov isolated from spoiled eye mask.</title>
        <authorList>
            <person name="Zhou G."/>
            <person name="Xie X.-B."/>
            <person name="Shi Q.-S."/>
            <person name="Wang Y.-S."/>
            <person name="Wen X."/>
            <person name="Peng H."/>
            <person name="Yang X.-J."/>
            <person name="Tao H.-B."/>
            <person name="Huang X.-M."/>
        </authorList>
    </citation>
    <scope>NUCLEOTIDE SEQUENCE [LARGE SCALE GENOMIC DNA]</scope>
    <source>
        <strain evidence="7">DM20194951</strain>
    </source>
</reference>
<keyword evidence="6" id="KW-0687">Ribonucleoprotein</keyword>
<evidence type="ECO:0000313" key="7">
    <source>
        <dbReference type="Proteomes" id="UP001315967"/>
    </source>
</evidence>
<dbReference type="PANTHER" id="PTHR43420">
    <property type="entry name" value="ACETYLTRANSFERASE"/>
    <property type="match status" value="1"/>
</dbReference>
<name>A0ABY5P5E4_9LACT</name>
<comment type="similarity">
    <text evidence="1">Belongs to the acetyltransferase family. RimI subfamily.</text>
</comment>
<dbReference type="EMBL" id="CP102453">
    <property type="protein sequence ID" value="UUX33628.1"/>
    <property type="molecule type" value="Genomic_DNA"/>
</dbReference>
<dbReference type="RefSeq" id="WP_313793132.1">
    <property type="nucleotide sequence ID" value="NZ_CP102453.1"/>
</dbReference>
<dbReference type="InterPro" id="IPR016181">
    <property type="entry name" value="Acyl_CoA_acyltransferase"/>
</dbReference>
<evidence type="ECO:0000256" key="2">
    <source>
        <dbReference type="ARBA" id="ARBA00022490"/>
    </source>
</evidence>
<dbReference type="Gene3D" id="3.40.630.30">
    <property type="match status" value="1"/>
</dbReference>
<dbReference type="InterPro" id="IPR006464">
    <property type="entry name" value="AcTrfase_RimI/Ard1"/>
</dbReference>
<dbReference type="PANTHER" id="PTHR43420:SF44">
    <property type="entry name" value="ACETYLTRANSFERASE YPEA"/>
    <property type="match status" value="1"/>
</dbReference>
<dbReference type="SUPFAM" id="SSF55729">
    <property type="entry name" value="Acyl-CoA N-acyltransferases (Nat)"/>
    <property type="match status" value="1"/>
</dbReference>
<protein>
    <submittedName>
        <fullName evidence="6">Ribosomal protein S18-alanine N-acetyltransferase</fullName>
        <ecNumber evidence="6">2.3.1.266</ecNumber>
    </submittedName>
</protein>
<proteinExistence type="inferred from homology"/>
<accession>A0ABY5P5E4</accession>
<keyword evidence="7" id="KW-1185">Reference proteome</keyword>